<dbReference type="RefSeq" id="WP_196105501.1">
    <property type="nucleotide sequence ID" value="NZ_CP064942.1"/>
</dbReference>
<dbReference type="GO" id="GO:0016747">
    <property type="term" value="F:acyltransferase activity, transferring groups other than amino-acyl groups"/>
    <property type="evidence" value="ECO:0007669"/>
    <property type="project" value="InterPro"/>
</dbReference>
<reference evidence="2 3" key="1">
    <citation type="submission" date="2020-11" db="EMBL/GenBank/DDBJ databases">
        <title>Description of Pontivivens ytuae sp. nov. isolated from deep sea sediment of Mariana Trench.</title>
        <authorList>
            <person name="Wang Z."/>
            <person name="Sun Q.-L."/>
            <person name="Xu X.-D."/>
            <person name="Tang Y.-Z."/>
            <person name="Zhang J."/>
        </authorList>
    </citation>
    <scope>NUCLEOTIDE SEQUENCE [LARGE SCALE GENOMIC DNA]</scope>
    <source>
        <strain evidence="2 3">MT2928</strain>
    </source>
</reference>
<dbReference type="Gene3D" id="3.40.630.30">
    <property type="match status" value="1"/>
</dbReference>
<sequence>MGPHVIETERLTLRPLRASDAGLISLYAGDARVAKMTTRIPHPYPPGAAETLIGRATRPDSDEQIWAMDATKIEGSELLGLIAVRGDGEVGYWVGAPFWKTGYAREALEAVIADQFAAGREVLTASVFQDNEPSAKLLTSVGFRYTGVGETVSVSRGGTVPTWTYELRPTHD</sequence>
<name>A0A7S9LVW8_9RHOB</name>
<evidence type="ECO:0000313" key="2">
    <source>
        <dbReference type="EMBL" id="QPH56244.1"/>
    </source>
</evidence>
<evidence type="ECO:0000259" key="1">
    <source>
        <dbReference type="PROSITE" id="PS51186"/>
    </source>
</evidence>
<protein>
    <submittedName>
        <fullName evidence="2">GNAT family N-acetyltransferase</fullName>
    </submittedName>
</protein>
<keyword evidence="3" id="KW-1185">Reference proteome</keyword>
<dbReference type="Proteomes" id="UP000594800">
    <property type="component" value="Chromosome"/>
</dbReference>
<gene>
    <name evidence="2" type="ORF">I0K15_15795</name>
</gene>
<organism evidence="2 3">
    <name type="scientific">Pontivivens ytuae</name>
    <dbReference type="NCBI Taxonomy" id="2789856"/>
    <lineage>
        <taxon>Bacteria</taxon>
        <taxon>Pseudomonadati</taxon>
        <taxon>Pseudomonadota</taxon>
        <taxon>Alphaproteobacteria</taxon>
        <taxon>Rhodobacterales</taxon>
        <taxon>Paracoccaceae</taxon>
        <taxon>Pontivivens</taxon>
    </lineage>
</organism>
<evidence type="ECO:0000313" key="3">
    <source>
        <dbReference type="Proteomes" id="UP000594800"/>
    </source>
</evidence>
<dbReference type="InterPro" id="IPR000182">
    <property type="entry name" value="GNAT_dom"/>
</dbReference>
<feature type="domain" description="N-acetyltransferase" evidence="1">
    <location>
        <begin position="11"/>
        <end position="172"/>
    </location>
</feature>
<dbReference type="Pfam" id="PF13302">
    <property type="entry name" value="Acetyltransf_3"/>
    <property type="match status" value="1"/>
</dbReference>
<dbReference type="SUPFAM" id="SSF55729">
    <property type="entry name" value="Acyl-CoA N-acyltransferases (Nat)"/>
    <property type="match status" value="1"/>
</dbReference>
<dbReference type="EMBL" id="CP064942">
    <property type="protein sequence ID" value="QPH56244.1"/>
    <property type="molecule type" value="Genomic_DNA"/>
</dbReference>
<dbReference type="PANTHER" id="PTHR43792:SF1">
    <property type="entry name" value="N-ACETYLTRANSFERASE DOMAIN-CONTAINING PROTEIN"/>
    <property type="match status" value="1"/>
</dbReference>
<dbReference type="InterPro" id="IPR016181">
    <property type="entry name" value="Acyl_CoA_acyltransferase"/>
</dbReference>
<dbReference type="KEGG" id="poz:I0K15_15795"/>
<keyword evidence="2" id="KW-0808">Transferase</keyword>
<dbReference type="AlphaFoldDB" id="A0A7S9LVW8"/>
<proteinExistence type="predicted"/>
<dbReference type="InterPro" id="IPR051531">
    <property type="entry name" value="N-acetyltransferase"/>
</dbReference>
<accession>A0A7S9LVW8</accession>
<dbReference type="PANTHER" id="PTHR43792">
    <property type="entry name" value="GNAT FAMILY, PUTATIVE (AFU_ORTHOLOGUE AFUA_3G00765)-RELATED-RELATED"/>
    <property type="match status" value="1"/>
</dbReference>
<dbReference type="PROSITE" id="PS51186">
    <property type="entry name" value="GNAT"/>
    <property type="match status" value="1"/>
</dbReference>